<dbReference type="Proteomes" id="UP001207742">
    <property type="component" value="Unassembled WGS sequence"/>
</dbReference>
<evidence type="ECO:0000313" key="2">
    <source>
        <dbReference type="Proteomes" id="UP001207742"/>
    </source>
</evidence>
<dbReference type="EMBL" id="JAPDNS010000001">
    <property type="protein sequence ID" value="MCW3483316.1"/>
    <property type="molecule type" value="Genomic_DNA"/>
</dbReference>
<proteinExistence type="predicted"/>
<protein>
    <submittedName>
        <fullName evidence="1">Uncharacterized protein</fullName>
    </submittedName>
</protein>
<evidence type="ECO:0000313" key="1">
    <source>
        <dbReference type="EMBL" id="MCW3483316.1"/>
    </source>
</evidence>
<gene>
    <name evidence="1" type="ORF">OL497_05390</name>
</gene>
<dbReference type="RefSeq" id="WP_264728530.1">
    <property type="nucleotide sequence ID" value="NZ_JAPDNR010000001.1"/>
</dbReference>
<organism evidence="1 2">
    <name type="scientific">Chitinophaga nivalis</name>
    <dbReference type="NCBI Taxonomy" id="2991709"/>
    <lineage>
        <taxon>Bacteria</taxon>
        <taxon>Pseudomonadati</taxon>
        <taxon>Bacteroidota</taxon>
        <taxon>Chitinophagia</taxon>
        <taxon>Chitinophagales</taxon>
        <taxon>Chitinophagaceae</taxon>
        <taxon>Chitinophaga</taxon>
    </lineage>
</organism>
<accession>A0ABT3IH92</accession>
<comment type="caution">
    <text evidence="1">The sequence shown here is derived from an EMBL/GenBank/DDBJ whole genome shotgun (WGS) entry which is preliminary data.</text>
</comment>
<keyword evidence="2" id="KW-1185">Reference proteome</keyword>
<reference evidence="1 2" key="1">
    <citation type="submission" date="2022-10" db="EMBL/GenBank/DDBJ databases">
        <title>Chitinophaga nivalis PC15 sp. nov., isolated from Pyeongchang county, South Korea.</title>
        <authorList>
            <person name="Trinh H.N."/>
        </authorList>
    </citation>
    <scope>NUCLEOTIDE SEQUENCE [LARGE SCALE GENOMIC DNA]</scope>
    <source>
        <strain evidence="1 2">PC14</strain>
    </source>
</reference>
<name>A0ABT3IH92_9BACT</name>
<sequence>MKQLFILLLLVSGLGSYAKETKVIIRAKARDGKFVGSSLGGAYIIIRNNLNNQILAEGKTAGTTGNTQLIMQTPLSRGGSICDDQTAKFEANIDIAEPTAVSITVYAPLNNRQAQTKVSTELWLIPGKHILGDGIILEIPGFIIDILTPRTHQYIPLHTIAGKPFAVQANMVMMCGCVIQKGGIWNADKIEVKGILKKDGQYIREVELSLIATNLFEGNFPITTRGDYELTVYAYDPATGNTGIDKVNYVVFE</sequence>